<feature type="domain" description="EAL" evidence="8">
    <location>
        <begin position="616"/>
        <end position="872"/>
    </location>
</feature>
<dbReference type="InterPro" id="IPR029095">
    <property type="entry name" value="NarX-like_N"/>
</dbReference>
<dbReference type="Gene3D" id="3.20.20.450">
    <property type="entry name" value="EAL domain"/>
    <property type="match status" value="1"/>
</dbReference>
<evidence type="ECO:0000256" key="4">
    <source>
        <dbReference type="ARBA" id="ARBA00023136"/>
    </source>
</evidence>
<dbReference type="GO" id="GO:0016020">
    <property type="term" value="C:membrane"/>
    <property type="evidence" value="ECO:0007669"/>
    <property type="project" value="UniProtKB-SubCell"/>
</dbReference>
<dbReference type="SMART" id="SM00267">
    <property type="entry name" value="GGDEF"/>
    <property type="match status" value="1"/>
</dbReference>
<dbReference type="InterPro" id="IPR001633">
    <property type="entry name" value="EAL_dom"/>
</dbReference>
<dbReference type="PANTHER" id="PTHR44757:SF2">
    <property type="entry name" value="BIOFILM ARCHITECTURE MAINTENANCE PROTEIN MBAA"/>
    <property type="match status" value="1"/>
</dbReference>
<organism evidence="10 11">
    <name type="scientific">Schinkia azotoformans MEV2011</name>
    <dbReference type="NCBI Taxonomy" id="1348973"/>
    <lineage>
        <taxon>Bacteria</taxon>
        <taxon>Bacillati</taxon>
        <taxon>Bacillota</taxon>
        <taxon>Bacilli</taxon>
        <taxon>Bacillales</taxon>
        <taxon>Bacillaceae</taxon>
        <taxon>Calidifontibacillus/Schinkia group</taxon>
        <taxon>Schinkia</taxon>
    </lineage>
</organism>
<evidence type="ECO:0000256" key="5">
    <source>
        <dbReference type="SAM" id="Phobius"/>
    </source>
</evidence>
<feature type="domain" description="PAC" evidence="7">
    <location>
        <begin position="393"/>
        <end position="447"/>
    </location>
</feature>
<evidence type="ECO:0000259" key="6">
    <source>
        <dbReference type="PROSITE" id="PS50112"/>
    </source>
</evidence>
<dbReference type="SUPFAM" id="SSF55073">
    <property type="entry name" value="Nucleotide cyclase"/>
    <property type="match status" value="1"/>
</dbReference>
<dbReference type="SMART" id="SM00086">
    <property type="entry name" value="PAC"/>
    <property type="match status" value="1"/>
</dbReference>
<comment type="caution">
    <text evidence="10">The sequence shown here is derived from an EMBL/GenBank/DDBJ whole genome shotgun (WGS) entry which is preliminary data.</text>
</comment>
<dbReference type="InterPro" id="IPR052155">
    <property type="entry name" value="Biofilm_reg_signaling"/>
</dbReference>
<comment type="subcellular location">
    <subcellularLocation>
        <location evidence="1">Membrane</location>
        <topology evidence="1">Multi-pass membrane protein</topology>
    </subcellularLocation>
</comment>
<dbReference type="NCBIfam" id="TIGR00229">
    <property type="entry name" value="sensory_box"/>
    <property type="match status" value="2"/>
</dbReference>
<name>A0A072NFG0_SCHAZ</name>
<dbReference type="CDD" id="cd01948">
    <property type="entry name" value="EAL"/>
    <property type="match status" value="1"/>
</dbReference>
<dbReference type="InterPro" id="IPR000014">
    <property type="entry name" value="PAS"/>
</dbReference>
<accession>A0A072NFG0</accession>
<dbReference type="Gene3D" id="3.30.450.20">
    <property type="entry name" value="PAS domain"/>
    <property type="match status" value="2"/>
</dbReference>
<dbReference type="NCBIfam" id="TIGR00254">
    <property type="entry name" value="GGDEF"/>
    <property type="match status" value="1"/>
</dbReference>
<evidence type="ECO:0000259" key="9">
    <source>
        <dbReference type="PROSITE" id="PS50887"/>
    </source>
</evidence>
<dbReference type="PATRIC" id="fig|1348973.3.peg.4385"/>
<dbReference type="CDD" id="cd01949">
    <property type="entry name" value="GGDEF"/>
    <property type="match status" value="1"/>
</dbReference>
<dbReference type="InterPro" id="IPR043128">
    <property type="entry name" value="Rev_trsase/Diguanyl_cyclase"/>
</dbReference>
<dbReference type="FunFam" id="3.20.20.450:FF:000001">
    <property type="entry name" value="Cyclic di-GMP phosphodiesterase yahA"/>
    <property type="match status" value="1"/>
</dbReference>
<dbReference type="InterPro" id="IPR000700">
    <property type="entry name" value="PAS-assoc_C"/>
</dbReference>
<evidence type="ECO:0000259" key="8">
    <source>
        <dbReference type="PROSITE" id="PS50883"/>
    </source>
</evidence>
<dbReference type="PROSITE" id="PS50113">
    <property type="entry name" value="PAC"/>
    <property type="match status" value="1"/>
</dbReference>
<evidence type="ECO:0000313" key="11">
    <source>
        <dbReference type="Proteomes" id="UP000027936"/>
    </source>
</evidence>
<dbReference type="SUPFAM" id="SSF55785">
    <property type="entry name" value="PYP-like sensor domain (PAS domain)"/>
    <property type="match status" value="2"/>
</dbReference>
<feature type="domain" description="PAS" evidence="6">
    <location>
        <begin position="317"/>
        <end position="368"/>
    </location>
</feature>
<evidence type="ECO:0000259" key="7">
    <source>
        <dbReference type="PROSITE" id="PS50113"/>
    </source>
</evidence>
<dbReference type="Proteomes" id="UP000027936">
    <property type="component" value="Unassembled WGS sequence"/>
</dbReference>
<keyword evidence="4 5" id="KW-0472">Membrane</keyword>
<dbReference type="InterPro" id="IPR035965">
    <property type="entry name" value="PAS-like_dom_sf"/>
</dbReference>
<dbReference type="InterPro" id="IPR001610">
    <property type="entry name" value="PAC"/>
</dbReference>
<dbReference type="PANTHER" id="PTHR44757">
    <property type="entry name" value="DIGUANYLATE CYCLASE DGCP"/>
    <property type="match status" value="1"/>
</dbReference>
<dbReference type="Pfam" id="PF13188">
    <property type="entry name" value="PAS_8"/>
    <property type="match status" value="1"/>
</dbReference>
<dbReference type="AlphaFoldDB" id="A0A072NFG0"/>
<keyword evidence="3 5" id="KW-1133">Transmembrane helix</keyword>
<reference evidence="10 11" key="1">
    <citation type="submission" date="2014-04" db="EMBL/GenBank/DDBJ databases">
        <title>Draft genome sequence of Bacillus azotoformans MEV2011, a (co-) denitrifying strain unable to grow in the presence of oxygen.</title>
        <authorList>
            <person name="Nielsen M."/>
            <person name="Schreiber L."/>
            <person name="Finster K."/>
            <person name="Schramm A."/>
        </authorList>
    </citation>
    <scope>NUCLEOTIDE SEQUENCE [LARGE SCALE GENOMIC DNA]</scope>
    <source>
        <strain evidence="10 11">MEV2011</strain>
    </source>
</reference>
<feature type="transmembrane region" description="Helical" evidence="5">
    <location>
        <begin position="180"/>
        <end position="200"/>
    </location>
</feature>
<evidence type="ECO:0000256" key="3">
    <source>
        <dbReference type="ARBA" id="ARBA00022989"/>
    </source>
</evidence>
<evidence type="ECO:0000256" key="2">
    <source>
        <dbReference type="ARBA" id="ARBA00022692"/>
    </source>
</evidence>
<evidence type="ECO:0000313" key="10">
    <source>
        <dbReference type="EMBL" id="KEF36281.1"/>
    </source>
</evidence>
<dbReference type="PROSITE" id="PS50883">
    <property type="entry name" value="EAL"/>
    <property type="match status" value="1"/>
</dbReference>
<keyword evidence="2 5" id="KW-0812">Transmembrane</keyword>
<protein>
    <submittedName>
        <fullName evidence="10">PAS domain S-box/diguanylate cyclase (GGDEF) domain-containing protein</fullName>
    </submittedName>
</protein>
<dbReference type="SMART" id="SM00091">
    <property type="entry name" value="PAS"/>
    <property type="match status" value="2"/>
</dbReference>
<feature type="transmembrane region" description="Helical" evidence="5">
    <location>
        <begin position="12"/>
        <end position="36"/>
    </location>
</feature>
<dbReference type="Pfam" id="PF00990">
    <property type="entry name" value="GGDEF"/>
    <property type="match status" value="1"/>
</dbReference>
<proteinExistence type="predicted"/>
<feature type="domain" description="GGDEF" evidence="9">
    <location>
        <begin position="475"/>
        <end position="607"/>
    </location>
</feature>
<dbReference type="EMBL" id="JJRY01000030">
    <property type="protein sequence ID" value="KEF36281.1"/>
    <property type="molecule type" value="Genomic_DNA"/>
</dbReference>
<dbReference type="CDD" id="cd00130">
    <property type="entry name" value="PAS"/>
    <property type="match status" value="1"/>
</dbReference>
<dbReference type="Pfam" id="PF13426">
    <property type="entry name" value="PAS_9"/>
    <property type="match status" value="1"/>
</dbReference>
<dbReference type="PROSITE" id="PS50112">
    <property type="entry name" value="PAS"/>
    <property type="match status" value="1"/>
</dbReference>
<dbReference type="Gene3D" id="3.30.70.270">
    <property type="match status" value="1"/>
</dbReference>
<dbReference type="Pfam" id="PF13675">
    <property type="entry name" value="PilJ"/>
    <property type="match status" value="1"/>
</dbReference>
<dbReference type="InterPro" id="IPR029787">
    <property type="entry name" value="Nucleotide_cyclase"/>
</dbReference>
<gene>
    <name evidence="10" type="ORF">M670_04517</name>
</gene>
<dbReference type="Pfam" id="PF00563">
    <property type="entry name" value="EAL"/>
    <property type="match status" value="1"/>
</dbReference>
<evidence type="ECO:0000256" key="1">
    <source>
        <dbReference type="ARBA" id="ARBA00004141"/>
    </source>
</evidence>
<dbReference type="InterPro" id="IPR035919">
    <property type="entry name" value="EAL_sf"/>
</dbReference>
<dbReference type="InterPro" id="IPR000160">
    <property type="entry name" value="GGDEF_dom"/>
</dbReference>
<dbReference type="SUPFAM" id="SSF141868">
    <property type="entry name" value="EAL domain-like"/>
    <property type="match status" value="1"/>
</dbReference>
<sequence>MAGFSIFKSSSFRLGISLALLFTVIIGSFYIISYSLSQEENVSHMINVAGRERMLTEKMSKKAIQYVFMEGLYTKKELQESMGTFEKNFYGLMNGSNELGLVKLEDKEIQAQFQKTMEIWNDVKEDYQLLLVENDKEQQKVIVSKINLKSIDQIESLDKLVNLIEQSGRKSLQGLNSQKLFLIFSNLLLIIILFVVWHLFRNIKNSERKYRLLVDHSPMGIMTVQEDKITFINKSGYQTLGADDSSEVVGRNVHDFINPEIKASIKKDELIEEKGKRIDENDIDLEMVLIPLNTVLNNNELIIFKDITEKIQSKTEAENIYKELINLKSALEVSSIVEVVDKKGRIVYVNDKFCNISKYSAEEVIGKTHRILNSGYHTADFYQNLWETINKGQVWEGQVKNKAKDGSYYWVQTIIVPFINSKGEPYQFITIRNDITARKEAEKEIKLLATHDHLTHLTNRRKFEYELQQAIRKHNSVAVLFIDLDRFKYVNDTLGHSIGDNLIKAVAKRLKGIVEKDAIVSRQGGDEFTILVNYRDRNSIEIIAKEMIDRIKQPYMIEQKEILITCSIGISIYPEHGNDIETIMKNADVAMYWSKDKGKDGFSFYEPHMKEKSVRIMQLELELRKAIDNNEFILYYQPKIDLKTNEISGCEALIRWNHPTMGMVSPAEFIPLAEETGLISQIGEWVLREACLQNRKWHEAGYTNFIMAVNMSAHQFKQPTMIGMIERILHETNHEAKHLEIEVTESVSMLSEEVIMSQLYALKRLGVSIAIDDFGTGYSSLKYLDMLPADVLKIDKSFIDEIGRMNHLSSSLMTNAIISLAKSLKMKVVAEGIENIDQIHYLKLHNCEYGQGYLISKPLPACELEMKFMRSNEKVFLAV</sequence>
<dbReference type="SMART" id="SM00052">
    <property type="entry name" value="EAL"/>
    <property type="match status" value="1"/>
</dbReference>
<dbReference type="PROSITE" id="PS50887">
    <property type="entry name" value="GGDEF"/>
    <property type="match status" value="1"/>
</dbReference>